<sequence length="466" mass="51961">MQGRRHAFGSVKNRSTIGHAPVFCCLRTDSRLQGTEQERASSTANMVVSSASELLFISVNQSITLMGKVWLIVMVFLRILILFFAGFPLYQDEQERFVCNTIQPGCVNVCYDLFSPISLFRFWLVQLITLSLPYILFVIYVIHKVSNTLWVAHNSSEHGNASQLFEVPQEPLNKKSAVKERGTAQCFSGAYIVHLLFRTLLEAGFGAAHYYLFGFYIPRRFLCHHAPCTTQVDCYISRPTEKTVMLNFMLGVAAFSLLLNILDFLCAVKRSVKKKRKKKMMVEKLFEEEHCLVSATASTGTDTNGALVQPGLKEQSEKIRNFRKRCGSKESCGGGRLDMSQETQPPERCFHPRSPGSPNCNGSNIYSVHEGEPLERNGSEVALCPQETTGTPRSIRVNKRSRLKPPPPPRRDLEFPTGGPPAPTGDASTANGVCSRSMGQYTLIELSDAVDSKNNGDGQEKLSEWV</sequence>
<feature type="transmembrane region" description="Helical" evidence="11">
    <location>
        <begin position="69"/>
        <end position="90"/>
    </location>
</feature>
<gene>
    <name evidence="14" type="ORF">MMEN_LOCUS6694</name>
</gene>
<proteinExistence type="inferred from homology"/>
<dbReference type="PRINTS" id="PR00206">
    <property type="entry name" value="CONNEXIN"/>
</dbReference>
<accession>A0A8S4AM01</accession>
<evidence type="ECO:0000259" key="13">
    <source>
        <dbReference type="SMART" id="SM01089"/>
    </source>
</evidence>
<comment type="similarity">
    <text evidence="9">Belongs to the connexin family.</text>
</comment>
<dbReference type="SMART" id="SM01089">
    <property type="entry name" value="Connexin_CCC"/>
    <property type="match status" value="1"/>
</dbReference>
<evidence type="ECO:0000256" key="6">
    <source>
        <dbReference type="ARBA" id="ARBA00022949"/>
    </source>
</evidence>
<dbReference type="InterPro" id="IPR038359">
    <property type="entry name" value="Connexin_N_sf"/>
</dbReference>
<evidence type="ECO:0000256" key="9">
    <source>
        <dbReference type="RuleBase" id="RU000630"/>
    </source>
</evidence>
<dbReference type="InterPro" id="IPR019570">
    <property type="entry name" value="Connexin_CCC"/>
</dbReference>
<feature type="transmembrane region" description="Helical" evidence="11">
    <location>
        <begin position="122"/>
        <end position="142"/>
    </location>
</feature>
<dbReference type="Proteomes" id="UP000677803">
    <property type="component" value="Unassembled WGS sequence"/>
</dbReference>
<dbReference type="GO" id="GO:0005243">
    <property type="term" value="F:gap junction channel activity"/>
    <property type="evidence" value="ECO:0007669"/>
    <property type="project" value="TreeGrafter"/>
</dbReference>
<keyword evidence="8 11" id="KW-0472">Membrane</keyword>
<name>A0A8S4AM01_9TELE</name>
<keyword evidence="15" id="KW-1185">Reference proteome</keyword>
<evidence type="ECO:0000256" key="8">
    <source>
        <dbReference type="ARBA" id="ARBA00023136"/>
    </source>
</evidence>
<comment type="subcellular location">
    <subcellularLocation>
        <location evidence="1">Cell junction</location>
        <location evidence="1">Gap junction</location>
    </subcellularLocation>
    <subcellularLocation>
        <location evidence="2 9">Cell membrane</location>
        <topology evidence="2 9">Multi-pass membrane protein</topology>
    </subcellularLocation>
</comment>
<dbReference type="PROSITE" id="PS00407">
    <property type="entry name" value="CONNEXINS_1"/>
    <property type="match status" value="1"/>
</dbReference>
<dbReference type="PROSITE" id="PS00408">
    <property type="entry name" value="CONNEXINS_2"/>
    <property type="match status" value="1"/>
</dbReference>
<evidence type="ECO:0000259" key="12">
    <source>
        <dbReference type="SMART" id="SM00037"/>
    </source>
</evidence>
<evidence type="ECO:0000256" key="2">
    <source>
        <dbReference type="ARBA" id="ARBA00004651"/>
    </source>
</evidence>
<evidence type="ECO:0000256" key="5">
    <source>
        <dbReference type="ARBA" id="ARBA00022868"/>
    </source>
</evidence>
<evidence type="ECO:0000256" key="11">
    <source>
        <dbReference type="SAM" id="Phobius"/>
    </source>
</evidence>
<dbReference type="Gene3D" id="1.20.1440.80">
    <property type="entry name" value="Gap junction channel protein cysteine-rich domain"/>
    <property type="match status" value="1"/>
</dbReference>
<dbReference type="InterPro" id="IPR017990">
    <property type="entry name" value="Connexin_CS"/>
</dbReference>
<feature type="domain" description="Connexin cysteine-rich" evidence="13">
    <location>
        <begin position="201"/>
        <end position="267"/>
    </location>
</feature>
<dbReference type="SMART" id="SM00037">
    <property type="entry name" value="CNX"/>
    <property type="match status" value="1"/>
</dbReference>
<comment type="caution">
    <text evidence="14">The sequence shown here is derived from an EMBL/GenBank/DDBJ whole genome shotgun (WGS) entry which is preliminary data.</text>
</comment>
<evidence type="ECO:0000256" key="1">
    <source>
        <dbReference type="ARBA" id="ARBA00004610"/>
    </source>
</evidence>
<feature type="transmembrane region" description="Helical" evidence="11">
    <location>
        <begin position="248"/>
        <end position="268"/>
    </location>
</feature>
<feature type="region of interest" description="Disordered" evidence="10">
    <location>
        <begin position="384"/>
        <end position="433"/>
    </location>
</feature>
<protein>
    <recommendedName>
        <fullName evidence="9">Gap junction protein</fullName>
    </recommendedName>
</protein>
<feature type="region of interest" description="Disordered" evidence="10">
    <location>
        <begin position="447"/>
        <end position="466"/>
    </location>
</feature>
<comment type="subunit">
    <text evidence="9">A connexon is composed of a hexamer of connexins.</text>
</comment>
<evidence type="ECO:0000256" key="10">
    <source>
        <dbReference type="SAM" id="MobiDB-lite"/>
    </source>
</evidence>
<keyword evidence="6" id="KW-0965">Cell junction</keyword>
<dbReference type="PANTHER" id="PTHR11984">
    <property type="entry name" value="CONNEXIN"/>
    <property type="match status" value="1"/>
</dbReference>
<feature type="compositionally biased region" description="Polar residues" evidence="10">
    <location>
        <begin position="356"/>
        <end position="366"/>
    </location>
</feature>
<keyword evidence="5 9" id="KW-0303">Gap junction</keyword>
<evidence type="ECO:0000256" key="4">
    <source>
        <dbReference type="ARBA" id="ARBA00022692"/>
    </source>
</evidence>
<evidence type="ECO:0000256" key="7">
    <source>
        <dbReference type="ARBA" id="ARBA00022989"/>
    </source>
</evidence>
<evidence type="ECO:0000313" key="14">
    <source>
        <dbReference type="EMBL" id="CAG5895581.1"/>
    </source>
</evidence>
<dbReference type="GO" id="GO:0007267">
    <property type="term" value="P:cell-cell signaling"/>
    <property type="evidence" value="ECO:0007669"/>
    <property type="project" value="TreeGrafter"/>
</dbReference>
<dbReference type="OrthoDB" id="9943496at2759"/>
<dbReference type="InterPro" id="IPR013092">
    <property type="entry name" value="Connexin_N"/>
</dbReference>
<comment type="function">
    <text evidence="9">One gap junction consists of a cluster of closely packed pairs of transmembrane channels, the connexons, through which materials of low MW diffuse from one cell to a neighboring cell.</text>
</comment>
<reference evidence="14" key="1">
    <citation type="submission" date="2021-05" db="EMBL/GenBank/DDBJ databases">
        <authorList>
            <person name="Tigano A."/>
        </authorList>
    </citation>
    <scope>NUCLEOTIDE SEQUENCE</scope>
</reference>
<feature type="region of interest" description="Disordered" evidence="10">
    <location>
        <begin position="327"/>
        <end position="370"/>
    </location>
</feature>
<evidence type="ECO:0000256" key="3">
    <source>
        <dbReference type="ARBA" id="ARBA00022475"/>
    </source>
</evidence>
<keyword evidence="4 9" id="KW-0812">Transmembrane</keyword>
<keyword evidence="3" id="KW-1003">Cell membrane</keyword>
<keyword evidence="7 11" id="KW-1133">Transmembrane helix</keyword>
<dbReference type="AlphaFoldDB" id="A0A8S4AM01"/>
<dbReference type="Pfam" id="PF00029">
    <property type="entry name" value="Connexin"/>
    <property type="match status" value="1"/>
</dbReference>
<dbReference type="InterPro" id="IPR000500">
    <property type="entry name" value="Connexin"/>
</dbReference>
<feature type="domain" description="Connexin N-terminal" evidence="12">
    <location>
        <begin position="88"/>
        <end position="121"/>
    </location>
</feature>
<dbReference type="EMBL" id="CAJRST010006668">
    <property type="protein sequence ID" value="CAG5895581.1"/>
    <property type="molecule type" value="Genomic_DNA"/>
</dbReference>
<dbReference type="PANTHER" id="PTHR11984:SF3">
    <property type="entry name" value="GAP JUNCTION DELTA-4 PROTEIN"/>
    <property type="match status" value="1"/>
</dbReference>
<organism evidence="14 15">
    <name type="scientific">Menidia menidia</name>
    <name type="common">Atlantic silverside</name>
    <dbReference type="NCBI Taxonomy" id="238744"/>
    <lineage>
        <taxon>Eukaryota</taxon>
        <taxon>Metazoa</taxon>
        <taxon>Chordata</taxon>
        <taxon>Craniata</taxon>
        <taxon>Vertebrata</taxon>
        <taxon>Euteleostomi</taxon>
        <taxon>Actinopterygii</taxon>
        <taxon>Neopterygii</taxon>
        <taxon>Teleostei</taxon>
        <taxon>Neoteleostei</taxon>
        <taxon>Acanthomorphata</taxon>
        <taxon>Ovalentaria</taxon>
        <taxon>Atherinomorphae</taxon>
        <taxon>Atheriniformes</taxon>
        <taxon>Atherinopsidae</taxon>
        <taxon>Menidiinae</taxon>
        <taxon>Menidia</taxon>
    </lineage>
</organism>
<evidence type="ECO:0000313" key="15">
    <source>
        <dbReference type="Proteomes" id="UP000677803"/>
    </source>
</evidence>
<dbReference type="GO" id="GO:0005922">
    <property type="term" value="C:connexin complex"/>
    <property type="evidence" value="ECO:0007669"/>
    <property type="project" value="InterPro"/>
</dbReference>
<feature type="transmembrane region" description="Helical" evidence="11">
    <location>
        <begin position="189"/>
        <end position="212"/>
    </location>
</feature>